<dbReference type="InterPro" id="IPR011933">
    <property type="entry name" value="Double_TM_dom"/>
</dbReference>
<dbReference type="Gene3D" id="3.40.50.880">
    <property type="match status" value="1"/>
</dbReference>
<dbReference type="PANTHER" id="PTHR37464:SF1">
    <property type="entry name" value="BLL2463 PROTEIN"/>
    <property type="match status" value="1"/>
</dbReference>
<feature type="transmembrane region" description="Helical" evidence="1">
    <location>
        <begin position="6"/>
        <end position="24"/>
    </location>
</feature>
<feature type="domain" description="Aerotolerance regulator N-terminal" evidence="2">
    <location>
        <begin position="1"/>
        <end position="76"/>
    </location>
</feature>
<sequence length="608" mass="63322">MNFLNPLFLFGLAAASIPILIHLFTRRKPREILFPSLAFLSEVQQSEIRRLKLKQWLLLLLRTLAVACLALAMARPAIRGSFGQGSAPTTVVVLVDRSGSMSAGSREGTLFAAARRAVEHVLASLGPADEVLLVPYDAAAAPLSPEPSTDMARVRGALQSLAPGAATTNHRAALEAAARALSASRRLNKELFWLSDLQAAGFGTDSLPAALRDPAFANARIYLVPFATTNRANAALTDASLAPAETGGALEVGAQGFDAQAGDLAVEVQESDGSSLGRGFIALPARGSAGTLLPLSRVPAIGARVSIPDDALPLDNQRWVAAGRDGGLRVVLREDGESSPLRLALEAGSPASGLVVRAAGATEMPEALRSADVVVLNDLERLGAAEAQAVLDHHRAGGAVLVVFGARADAAWWNESVLGALGLGRLGDPVAAASGASWRLMRAVADHAVLSGFPARAGEPLSSARFFAIRGFTPAAAARPLLEFDRSHPALIEAPHALALVASFGAGASDLSTSGAFLPLLHQMVKVLGRGSAAPSLEPGERFTMPATTGPWRIEDADGRELPSELVTRDGATHLESERLERPGLYRVTQAGALRASFAVNPSPAESD</sequence>
<keyword evidence="1" id="KW-0472">Membrane</keyword>
<dbReference type="Gene3D" id="3.40.50.410">
    <property type="entry name" value="von Willebrand factor, type A domain"/>
    <property type="match status" value="1"/>
</dbReference>
<gene>
    <name evidence="4" type="ORF">HOP12_09180</name>
</gene>
<dbReference type="EMBL" id="JABFRW010000110">
    <property type="protein sequence ID" value="NOT34327.1"/>
    <property type="molecule type" value="Genomic_DNA"/>
</dbReference>
<name>A0A849SNB6_UNCEI</name>
<comment type="caution">
    <text evidence="4">The sequence shown here is derived from an EMBL/GenBank/DDBJ whole genome shotgun (WGS) entry which is preliminary data.</text>
</comment>
<dbReference type="SUPFAM" id="SSF53300">
    <property type="entry name" value="vWA-like"/>
    <property type="match status" value="1"/>
</dbReference>
<dbReference type="InterPro" id="IPR036465">
    <property type="entry name" value="vWFA_dom_sf"/>
</dbReference>
<dbReference type="AlphaFoldDB" id="A0A849SNB6"/>
<dbReference type="InterPro" id="IPR024163">
    <property type="entry name" value="Aerotolerance_reg_N"/>
</dbReference>
<evidence type="ECO:0000259" key="2">
    <source>
        <dbReference type="Pfam" id="PF07584"/>
    </source>
</evidence>
<dbReference type="NCBIfam" id="TIGR02226">
    <property type="entry name" value="two_anch"/>
    <property type="match status" value="1"/>
</dbReference>
<protein>
    <submittedName>
        <fullName evidence="4">VWA domain-containing protein</fullName>
    </submittedName>
</protein>
<feature type="domain" description="VWFA" evidence="3">
    <location>
        <begin position="91"/>
        <end position="196"/>
    </location>
</feature>
<reference evidence="4 5" key="1">
    <citation type="submission" date="2020-04" db="EMBL/GenBank/DDBJ databases">
        <title>Metagenomic profiling of ammonia- and methane-oxidizing microorganisms in a Dutch drinking water treatment plant.</title>
        <authorList>
            <person name="Poghosyan L."/>
            <person name="Leucker S."/>
        </authorList>
    </citation>
    <scope>NUCLEOTIDE SEQUENCE [LARGE SCALE GENOMIC DNA]</scope>
    <source>
        <strain evidence="4">S-RSF-IL-03</strain>
    </source>
</reference>
<accession>A0A849SNB6</accession>
<evidence type="ECO:0000259" key="3">
    <source>
        <dbReference type="Pfam" id="PF13519"/>
    </source>
</evidence>
<organism evidence="4 5">
    <name type="scientific">Eiseniibacteriota bacterium</name>
    <dbReference type="NCBI Taxonomy" id="2212470"/>
    <lineage>
        <taxon>Bacteria</taxon>
        <taxon>Candidatus Eiseniibacteriota</taxon>
    </lineage>
</organism>
<keyword evidence="1" id="KW-1133">Transmembrane helix</keyword>
<dbReference type="Proteomes" id="UP000580839">
    <property type="component" value="Unassembled WGS sequence"/>
</dbReference>
<dbReference type="Pfam" id="PF13519">
    <property type="entry name" value="VWA_2"/>
    <property type="match status" value="1"/>
</dbReference>
<dbReference type="PANTHER" id="PTHR37464">
    <property type="entry name" value="BLL2463 PROTEIN"/>
    <property type="match status" value="1"/>
</dbReference>
<evidence type="ECO:0000313" key="4">
    <source>
        <dbReference type="EMBL" id="NOT34327.1"/>
    </source>
</evidence>
<evidence type="ECO:0000313" key="5">
    <source>
        <dbReference type="Proteomes" id="UP000580839"/>
    </source>
</evidence>
<dbReference type="Pfam" id="PF07584">
    <property type="entry name" value="BatA"/>
    <property type="match status" value="1"/>
</dbReference>
<dbReference type="InterPro" id="IPR002035">
    <property type="entry name" value="VWF_A"/>
</dbReference>
<feature type="non-terminal residue" evidence="4">
    <location>
        <position position="608"/>
    </location>
</feature>
<keyword evidence="1" id="KW-0812">Transmembrane</keyword>
<dbReference type="InterPro" id="IPR029062">
    <property type="entry name" value="Class_I_gatase-like"/>
</dbReference>
<proteinExistence type="predicted"/>
<evidence type="ECO:0000256" key="1">
    <source>
        <dbReference type="SAM" id="Phobius"/>
    </source>
</evidence>
<dbReference type="SUPFAM" id="SSF52317">
    <property type="entry name" value="Class I glutamine amidotransferase-like"/>
    <property type="match status" value="1"/>
</dbReference>
<feature type="transmembrane region" description="Helical" evidence="1">
    <location>
        <begin position="56"/>
        <end position="74"/>
    </location>
</feature>